<evidence type="ECO:0000256" key="1">
    <source>
        <dbReference type="ARBA" id="ARBA00004236"/>
    </source>
</evidence>
<dbReference type="InterPro" id="IPR029044">
    <property type="entry name" value="Nucleotide-diphossugar_trans"/>
</dbReference>
<gene>
    <name evidence="8" type="ORF">Q8A64_15870</name>
</gene>
<keyword evidence="6" id="KW-1133">Transmembrane helix</keyword>
<protein>
    <submittedName>
        <fullName evidence="8">Glycosyltransferase family 2 protein</fullName>
    </submittedName>
</protein>
<feature type="transmembrane region" description="Helical" evidence="6">
    <location>
        <begin position="164"/>
        <end position="186"/>
    </location>
</feature>
<dbReference type="PANTHER" id="PTHR43646">
    <property type="entry name" value="GLYCOSYLTRANSFERASE"/>
    <property type="match status" value="1"/>
</dbReference>
<name>A0ABU1BSG7_9BURK</name>
<feature type="domain" description="Glycosyltransferase 2-like" evidence="7">
    <location>
        <begin position="44"/>
        <end position="159"/>
    </location>
</feature>
<feature type="transmembrane region" description="Helical" evidence="6">
    <location>
        <begin position="297"/>
        <end position="322"/>
    </location>
</feature>
<dbReference type="SUPFAM" id="SSF53448">
    <property type="entry name" value="Nucleotide-diphospho-sugar transferases"/>
    <property type="match status" value="1"/>
</dbReference>
<dbReference type="CDD" id="cd00761">
    <property type="entry name" value="Glyco_tranf_GTA_type"/>
    <property type="match status" value="1"/>
</dbReference>
<feature type="transmembrane region" description="Helical" evidence="6">
    <location>
        <begin position="334"/>
        <end position="352"/>
    </location>
</feature>
<comment type="caution">
    <text evidence="8">The sequence shown here is derived from an EMBL/GenBank/DDBJ whole genome shotgun (WGS) entry which is preliminary data.</text>
</comment>
<reference evidence="8 9" key="1">
    <citation type="submission" date="2023-08" db="EMBL/GenBank/DDBJ databases">
        <title>Oxalobacteraceae gen .nov., isolated from river sludge outside the plant.</title>
        <authorList>
            <person name="Zhao S.Y."/>
        </authorList>
    </citation>
    <scope>NUCLEOTIDE SEQUENCE [LARGE SCALE GENOMIC DNA]</scope>
    <source>
        <strain evidence="8 9">R-40</strain>
    </source>
</reference>
<dbReference type="Pfam" id="PF00535">
    <property type="entry name" value="Glycos_transf_2"/>
    <property type="match status" value="1"/>
</dbReference>
<evidence type="ECO:0000256" key="5">
    <source>
        <dbReference type="ARBA" id="ARBA00023136"/>
    </source>
</evidence>
<dbReference type="RefSeq" id="WP_338437866.1">
    <property type="nucleotide sequence ID" value="NZ_JAUYVH010000013.1"/>
</dbReference>
<keyword evidence="2" id="KW-1003">Cell membrane</keyword>
<evidence type="ECO:0000256" key="4">
    <source>
        <dbReference type="ARBA" id="ARBA00022679"/>
    </source>
</evidence>
<evidence type="ECO:0000259" key="7">
    <source>
        <dbReference type="Pfam" id="PF00535"/>
    </source>
</evidence>
<evidence type="ECO:0000256" key="3">
    <source>
        <dbReference type="ARBA" id="ARBA00022676"/>
    </source>
</evidence>
<dbReference type="EMBL" id="JAUYVH010000013">
    <property type="protein sequence ID" value="MDQ9171892.1"/>
    <property type="molecule type" value="Genomic_DNA"/>
</dbReference>
<dbReference type="Gene3D" id="3.90.550.10">
    <property type="entry name" value="Spore Coat Polysaccharide Biosynthesis Protein SpsA, Chain A"/>
    <property type="match status" value="1"/>
</dbReference>
<evidence type="ECO:0000313" key="9">
    <source>
        <dbReference type="Proteomes" id="UP001225596"/>
    </source>
</evidence>
<keyword evidence="3" id="KW-0328">Glycosyltransferase</keyword>
<keyword evidence="9" id="KW-1185">Reference proteome</keyword>
<keyword evidence="4" id="KW-0808">Transferase</keyword>
<feature type="transmembrane region" description="Helical" evidence="6">
    <location>
        <begin position="270"/>
        <end position="291"/>
    </location>
</feature>
<sequence>MLWLSLIIFLLVSALCLEVAIGARRIAQLKKVCAQSASGRIKVSVIIPACNEAGTLESALDSVLKVSYPDLEVIVVNDRSTDGTASILEHMTNRHPALRVVQIAALPPGWLGKNHALHQGVQLASGDYILFTDADVTFAPGSIGMAVAYCEAHQVDHLTLLFDILARTPLLAMLVLSFSVNFMARFKPWKVAKSKRYYLGAGGFNLVRRSAYFEAGTHAAIPMAVLDDLMLGRLIKQHGFTQHVLYGRDLVRVEWYRSTPEMMQGLMKNAFAAFDFSLIQLAAVTMLMLVLRVWPWIALFATHGAAWWLNLFTVFAGLALYIDFIRADGQSYRCLLFAPIVALLELAIWWRASISTLVRGGIVWRGTYYPLGELRRMRL</sequence>
<proteinExistence type="predicted"/>
<dbReference type="Proteomes" id="UP001225596">
    <property type="component" value="Unassembled WGS sequence"/>
</dbReference>
<evidence type="ECO:0000256" key="2">
    <source>
        <dbReference type="ARBA" id="ARBA00022475"/>
    </source>
</evidence>
<dbReference type="InterPro" id="IPR001173">
    <property type="entry name" value="Glyco_trans_2-like"/>
</dbReference>
<evidence type="ECO:0000313" key="8">
    <source>
        <dbReference type="EMBL" id="MDQ9171892.1"/>
    </source>
</evidence>
<keyword evidence="5 6" id="KW-0472">Membrane</keyword>
<evidence type="ECO:0000256" key="6">
    <source>
        <dbReference type="SAM" id="Phobius"/>
    </source>
</evidence>
<organism evidence="8 9">
    <name type="scientific">Keguizhuia sedimenti</name>
    <dbReference type="NCBI Taxonomy" id="3064264"/>
    <lineage>
        <taxon>Bacteria</taxon>
        <taxon>Pseudomonadati</taxon>
        <taxon>Pseudomonadota</taxon>
        <taxon>Betaproteobacteria</taxon>
        <taxon>Burkholderiales</taxon>
        <taxon>Oxalobacteraceae</taxon>
        <taxon>Keguizhuia</taxon>
    </lineage>
</organism>
<comment type="subcellular location">
    <subcellularLocation>
        <location evidence="1">Cell membrane</location>
    </subcellularLocation>
</comment>
<keyword evidence="6" id="KW-0812">Transmembrane</keyword>
<accession>A0ABU1BSG7</accession>
<dbReference type="PANTHER" id="PTHR43646:SF2">
    <property type="entry name" value="GLYCOSYLTRANSFERASE 2-LIKE DOMAIN-CONTAINING PROTEIN"/>
    <property type="match status" value="1"/>
</dbReference>